<sequence length="705" mass="77359">LYWALGNALIKMNAGRTAFTVVRAFPVDITDLLVGPNNNLLIYLGDDDEYWFMDTSEAFTETDVADSNIGVLWDSKAWQLKTDGSWAYSATPAVASPTWTAQTGITDIPDQIERLEVGRDGDGNPVIYASSNTWLKVFDFTNDVWINTEVKLYGNQHHGKGFVYWNNAHYLSYGLGVKQYTVGQTGTLSNVGLNRDGGIPAEYNGIISRMSNGGDHLFTLVDASLASSNSQSGIYAFNGRSWKCWWADPNNSNVLDFDGSSGLITVTDDAAIQNIFDGGGTIECWVNPDSDGEGDEGVIVDKSKWSFYLANEDTGKVKVALYCSFDGATNGTWITTSTEVDINTWTHIIVTYNSSATANDAIIYINGTVVAQTESATPAGTRETDVGSGLTIGNYSTDAFTFDGTIDEMRLYTRILGQSEVTSNYLKGRGGNPQPLSKTSLVGWWKMDEGTGATAGDSSGNDNDGTVTTANWAAGEDVYYMPLPAAYGNIENDTNRSFLTTGYFETSWLHGGFREDTKAFIRVDATLGHAFDSAVYYECHYQILGDTTWTDAGDLKGSATDRTATLFIPADSSSNNPVSTMIRFKFVGITDDTDDTPVLLNYQVRAIMYPTRKTVIYTQVRCANEITTKSKGRIDKGKYTLIKNALDNARTATWPVTITDIDDTTRYVKFLPLPKGTPRYVLVKDEKGRIQERLYNVIMQGVQLS</sequence>
<dbReference type="Gene3D" id="2.60.120.200">
    <property type="match status" value="2"/>
</dbReference>
<name>A0A0F9NG66_9ZZZZ</name>
<dbReference type="EMBL" id="LAZR01003569">
    <property type="protein sequence ID" value="KKN16944.1"/>
    <property type="molecule type" value="Genomic_DNA"/>
</dbReference>
<gene>
    <name evidence="4" type="ORF">LCGC14_0971020</name>
</gene>
<organism evidence="4">
    <name type="scientific">marine sediment metagenome</name>
    <dbReference type="NCBI Taxonomy" id="412755"/>
    <lineage>
        <taxon>unclassified sequences</taxon>
        <taxon>metagenomes</taxon>
        <taxon>ecological metagenomes</taxon>
    </lineage>
</organism>
<keyword evidence="1" id="KW-0732">Signal</keyword>
<feature type="non-terminal residue" evidence="4">
    <location>
        <position position="1"/>
    </location>
</feature>
<dbReference type="SMART" id="SM00560">
    <property type="entry name" value="LamGL"/>
    <property type="match status" value="1"/>
</dbReference>
<dbReference type="InterPro" id="IPR006558">
    <property type="entry name" value="LamG-like"/>
</dbReference>
<evidence type="ECO:0000256" key="1">
    <source>
        <dbReference type="ARBA" id="ARBA00022729"/>
    </source>
</evidence>
<comment type="caution">
    <text evidence="4">The sequence shown here is derived from an EMBL/GenBank/DDBJ whole genome shotgun (WGS) entry which is preliminary data.</text>
</comment>
<proteinExistence type="predicted"/>
<dbReference type="Pfam" id="PF13385">
    <property type="entry name" value="Laminin_G_3"/>
    <property type="match status" value="1"/>
</dbReference>
<feature type="domain" description="LamG-like jellyroll fold" evidence="3">
    <location>
        <begin position="278"/>
        <end position="419"/>
    </location>
</feature>
<reference evidence="4" key="1">
    <citation type="journal article" date="2015" name="Nature">
        <title>Complex archaea that bridge the gap between prokaryotes and eukaryotes.</title>
        <authorList>
            <person name="Spang A."/>
            <person name="Saw J.H."/>
            <person name="Jorgensen S.L."/>
            <person name="Zaremba-Niedzwiedzka K."/>
            <person name="Martijn J."/>
            <person name="Lind A.E."/>
            <person name="van Eijk R."/>
            <person name="Schleper C."/>
            <person name="Guy L."/>
            <person name="Ettema T.J."/>
        </authorList>
    </citation>
    <scope>NUCLEOTIDE SEQUENCE</scope>
</reference>
<dbReference type="InterPro" id="IPR013320">
    <property type="entry name" value="ConA-like_dom_sf"/>
</dbReference>
<keyword evidence="2" id="KW-1015">Disulfide bond</keyword>
<evidence type="ECO:0000259" key="3">
    <source>
        <dbReference type="SMART" id="SM00560"/>
    </source>
</evidence>
<dbReference type="SUPFAM" id="SSF49899">
    <property type="entry name" value="Concanavalin A-like lectins/glucanases"/>
    <property type="match status" value="1"/>
</dbReference>
<evidence type="ECO:0000256" key="2">
    <source>
        <dbReference type="ARBA" id="ARBA00023157"/>
    </source>
</evidence>
<accession>A0A0F9NG66</accession>
<evidence type="ECO:0000313" key="4">
    <source>
        <dbReference type="EMBL" id="KKN16944.1"/>
    </source>
</evidence>
<dbReference type="AlphaFoldDB" id="A0A0F9NG66"/>
<protein>
    <recommendedName>
        <fullName evidence="3">LamG-like jellyroll fold domain-containing protein</fullName>
    </recommendedName>
</protein>